<dbReference type="Proteomes" id="UP001595818">
    <property type="component" value="Unassembled WGS sequence"/>
</dbReference>
<keyword evidence="2" id="KW-1185">Reference proteome</keyword>
<proteinExistence type="predicted"/>
<organism evidence="1 2">
    <name type="scientific">Negadavirga shengliensis</name>
    <dbReference type="NCBI Taxonomy" id="1389218"/>
    <lineage>
        <taxon>Bacteria</taxon>
        <taxon>Pseudomonadati</taxon>
        <taxon>Bacteroidota</taxon>
        <taxon>Cytophagia</taxon>
        <taxon>Cytophagales</taxon>
        <taxon>Cyclobacteriaceae</taxon>
        <taxon>Negadavirga</taxon>
    </lineage>
</organism>
<accession>A0ABV9T4G1</accession>
<protein>
    <submittedName>
        <fullName evidence="1">Uncharacterized protein</fullName>
    </submittedName>
</protein>
<dbReference type="RefSeq" id="WP_377066444.1">
    <property type="nucleotide sequence ID" value="NZ_JBHSJJ010000011.1"/>
</dbReference>
<gene>
    <name evidence="1" type="ORF">ACFPFU_17560</name>
</gene>
<evidence type="ECO:0000313" key="1">
    <source>
        <dbReference type="EMBL" id="MFC4873514.1"/>
    </source>
</evidence>
<dbReference type="EMBL" id="JBHSJJ010000011">
    <property type="protein sequence ID" value="MFC4873514.1"/>
    <property type="molecule type" value="Genomic_DNA"/>
</dbReference>
<comment type="caution">
    <text evidence="1">The sequence shown here is derived from an EMBL/GenBank/DDBJ whole genome shotgun (WGS) entry which is preliminary data.</text>
</comment>
<name>A0ABV9T4G1_9BACT</name>
<sequence>MKKILIIGMDPHTIDFTNPEIPQGLTAEKIEQGTKATIAALQDSGYEAEMFLIETGNDDLSRLAHHLRHKKMDGVVIGNGIRGLKANFILFERIINVVHTGAPESKIIFNSLPTDTVEAVKRWL</sequence>
<evidence type="ECO:0000313" key="2">
    <source>
        <dbReference type="Proteomes" id="UP001595818"/>
    </source>
</evidence>
<reference evidence="2" key="1">
    <citation type="journal article" date="2019" name="Int. J. Syst. Evol. Microbiol.">
        <title>The Global Catalogue of Microorganisms (GCM) 10K type strain sequencing project: providing services to taxonomists for standard genome sequencing and annotation.</title>
        <authorList>
            <consortium name="The Broad Institute Genomics Platform"/>
            <consortium name="The Broad Institute Genome Sequencing Center for Infectious Disease"/>
            <person name="Wu L."/>
            <person name="Ma J."/>
        </authorList>
    </citation>
    <scope>NUCLEOTIDE SEQUENCE [LARGE SCALE GENOMIC DNA]</scope>
    <source>
        <strain evidence="2">CGMCC 4.7466</strain>
    </source>
</reference>